<evidence type="ECO:0000256" key="1">
    <source>
        <dbReference type="SAM" id="MobiDB-lite"/>
    </source>
</evidence>
<dbReference type="HOGENOM" id="CLU_505011_0_0_3"/>
<keyword evidence="2" id="KW-0614">Plasmid</keyword>
<name>K9W7E6_9CYAN</name>
<keyword evidence="3" id="KW-1185">Reference proteome</keyword>
<feature type="compositionally biased region" description="Polar residues" evidence="1">
    <location>
        <begin position="69"/>
        <end position="92"/>
    </location>
</feature>
<feature type="region of interest" description="Disordered" evidence="1">
    <location>
        <begin position="44"/>
        <end position="92"/>
    </location>
</feature>
<evidence type="ECO:0000313" key="2">
    <source>
        <dbReference type="EMBL" id="AFZ15724.1"/>
    </source>
</evidence>
<feature type="compositionally biased region" description="Acidic residues" evidence="1">
    <location>
        <begin position="309"/>
        <end position="321"/>
    </location>
</feature>
<gene>
    <name evidence="2" type="ORF">Cri9333_4969</name>
</gene>
<reference evidence="2 3" key="1">
    <citation type="submission" date="2012-06" db="EMBL/GenBank/DDBJ databases">
        <title>Finished plasmid 7 of genome of Crinalium epipsammum PCC 9333.</title>
        <authorList>
            <consortium name="US DOE Joint Genome Institute"/>
            <person name="Gugger M."/>
            <person name="Coursin T."/>
            <person name="Rippka R."/>
            <person name="Tandeau De Marsac N."/>
            <person name="Huntemann M."/>
            <person name="Wei C.-L."/>
            <person name="Han J."/>
            <person name="Detter J.C."/>
            <person name="Han C."/>
            <person name="Tapia R."/>
            <person name="Davenport K."/>
            <person name="Daligault H."/>
            <person name="Erkkila T."/>
            <person name="Gu W."/>
            <person name="Munk A.C.C."/>
            <person name="Teshima H."/>
            <person name="Xu Y."/>
            <person name="Chain P."/>
            <person name="Chen A."/>
            <person name="Krypides N."/>
            <person name="Mavromatis K."/>
            <person name="Markowitz V."/>
            <person name="Szeto E."/>
            <person name="Ivanova N."/>
            <person name="Mikhailova N."/>
            <person name="Ovchinnikova G."/>
            <person name="Pagani I."/>
            <person name="Pati A."/>
            <person name="Goodwin L."/>
            <person name="Peters L."/>
            <person name="Pitluck S."/>
            <person name="Woyke T."/>
            <person name="Kerfeld C."/>
        </authorList>
    </citation>
    <scope>NUCLEOTIDE SEQUENCE [LARGE SCALE GENOMIC DNA]</scope>
    <source>
        <strain evidence="2 3">PCC 9333</strain>
        <plasmid evidence="3">Plasmid pCRI9333.07</plasmid>
    </source>
</reference>
<evidence type="ECO:0000313" key="3">
    <source>
        <dbReference type="Proteomes" id="UP000010472"/>
    </source>
</evidence>
<dbReference type="EMBL" id="CP003627">
    <property type="protein sequence ID" value="AFZ15724.1"/>
    <property type="molecule type" value="Genomic_DNA"/>
</dbReference>
<protein>
    <submittedName>
        <fullName evidence="2">Uncharacterized protein</fullName>
    </submittedName>
</protein>
<feature type="compositionally biased region" description="Basic and acidic residues" evidence="1">
    <location>
        <begin position="1"/>
        <end position="14"/>
    </location>
</feature>
<dbReference type="KEGG" id="cep:Cri9333_4969"/>
<accession>K9W7E6</accession>
<sequence>MVARKRTEQSERELATAPSGAGSKSRAAASSQIDITKELDQLGSTVEQANTDLELQLGGNQSADHDAGRNNSTTRNSQPTASPTSGISEADISQQFEEINRIHEGTRRRRKAELSELKEDLAAGISELEKEIDDSSPMAIAQKNWESSPAWQHRPEWERNFLTCAFEELKKTAENFQCIEGATFKDEKYMAYMVNPKSLYIKVVGQPVIAYESYRDKEARQCLLTPEQKQAFLPPGQQLEINHEAEQQISIGEEAPNELQLNDATAPEYASNLNHQTALTVPSDPTIPTNQTDSTVQHPTVPTVPTELNQDDDQTDDDESVNVDPREENWQPLRSYLIEDCCLPSDILDALHEEGWIYANNEDMAVFSLRTSQNVETGVWVLDPETESNTWIDLNLDPEVEKEVNGEPAYFWVSSLSDAPINKVIITSDPIETISSIALDPSFGQNNTLYIATESAEQLPIEPLQKLGKNVVVSFKGDEDGIELANEVMSVLPNSQKVELDEAGWNGILQAQEQERQAEIEQMQLIAQYQEKQQSQMEL</sequence>
<feature type="region of interest" description="Disordered" evidence="1">
    <location>
        <begin position="1"/>
        <end position="32"/>
    </location>
</feature>
<geneLocation type="plasmid" evidence="2 3">
    <name>pCRI9333.07</name>
</geneLocation>
<organism evidence="2 3">
    <name type="scientific">Crinalium epipsammum PCC 9333</name>
    <dbReference type="NCBI Taxonomy" id="1173022"/>
    <lineage>
        <taxon>Bacteria</taxon>
        <taxon>Bacillati</taxon>
        <taxon>Cyanobacteriota</taxon>
        <taxon>Cyanophyceae</taxon>
        <taxon>Gomontiellales</taxon>
        <taxon>Gomontiellaceae</taxon>
        <taxon>Crinalium</taxon>
    </lineage>
</organism>
<feature type="compositionally biased region" description="Low complexity" evidence="1">
    <location>
        <begin position="17"/>
        <end position="31"/>
    </location>
</feature>
<dbReference type="AlphaFoldDB" id="K9W7E6"/>
<feature type="region of interest" description="Disordered" evidence="1">
    <location>
        <begin position="279"/>
        <end position="324"/>
    </location>
</feature>
<dbReference type="RefSeq" id="WP_015180082.1">
    <property type="nucleotide sequence ID" value="NC_019737.1"/>
</dbReference>
<feature type="compositionally biased region" description="Polar residues" evidence="1">
    <location>
        <begin position="44"/>
        <end position="62"/>
    </location>
</feature>
<feature type="compositionally biased region" description="Low complexity" evidence="1">
    <location>
        <begin position="295"/>
        <end position="308"/>
    </location>
</feature>
<dbReference type="Proteomes" id="UP000010472">
    <property type="component" value="Plasmid pCRI9333.07"/>
</dbReference>
<proteinExistence type="predicted"/>